<dbReference type="CDD" id="cd09020">
    <property type="entry name" value="D-hex-6-P-epi_like"/>
    <property type="match status" value="1"/>
</dbReference>
<dbReference type="OMA" id="WTDMEAC"/>
<dbReference type="InterPro" id="IPR014718">
    <property type="entry name" value="GH-type_carb-bd"/>
</dbReference>
<evidence type="ECO:0000256" key="2">
    <source>
        <dbReference type="ARBA" id="ARBA00005866"/>
    </source>
</evidence>
<evidence type="ECO:0000256" key="4">
    <source>
        <dbReference type="ARBA" id="ARBA00023235"/>
    </source>
</evidence>
<reference evidence="7 8" key="1">
    <citation type="journal article" date="2007" name="Proc. Natl. Acad. Sci. U.S.A.">
        <title>The tiny eukaryote Ostreococcus provides genomic insights into the paradox of plankton speciation.</title>
        <authorList>
            <person name="Palenik B."/>
            <person name="Grimwood J."/>
            <person name="Aerts A."/>
            <person name="Rouze P."/>
            <person name="Salamov A."/>
            <person name="Putnam N."/>
            <person name="Dupont C."/>
            <person name="Jorgensen R."/>
            <person name="Derelle E."/>
            <person name="Rombauts S."/>
            <person name="Zhou K."/>
            <person name="Otillar R."/>
            <person name="Merchant S.S."/>
            <person name="Podell S."/>
            <person name="Gaasterland T."/>
            <person name="Napoli C."/>
            <person name="Gendler K."/>
            <person name="Manuell A."/>
            <person name="Tai V."/>
            <person name="Vallon O."/>
            <person name="Piganeau G."/>
            <person name="Jancek S."/>
            <person name="Heijde M."/>
            <person name="Jabbari K."/>
            <person name="Bowler C."/>
            <person name="Lohr M."/>
            <person name="Robbens S."/>
            <person name="Werner G."/>
            <person name="Dubchak I."/>
            <person name="Pazour G.J."/>
            <person name="Ren Q."/>
            <person name="Paulsen I."/>
            <person name="Delwiche C."/>
            <person name="Schmutz J."/>
            <person name="Rokhsar D."/>
            <person name="Van de Peer Y."/>
            <person name="Moreau H."/>
            <person name="Grigoriev I.V."/>
        </authorList>
    </citation>
    <scope>NUCLEOTIDE SEQUENCE [LARGE SCALE GENOMIC DNA]</scope>
    <source>
        <strain evidence="7 8">CCE9901</strain>
    </source>
</reference>
<evidence type="ECO:0000256" key="3">
    <source>
        <dbReference type="ARBA" id="ARBA00012083"/>
    </source>
</evidence>
<dbReference type="PIRSF" id="PIRSF016020">
    <property type="entry name" value="PHexose_mutarotase"/>
    <property type="match status" value="1"/>
</dbReference>
<evidence type="ECO:0000313" key="7">
    <source>
        <dbReference type="EMBL" id="ABO93928.1"/>
    </source>
</evidence>
<proteinExistence type="inferred from homology"/>
<dbReference type="Pfam" id="PF01263">
    <property type="entry name" value="Aldose_epim"/>
    <property type="match status" value="1"/>
</dbReference>
<keyword evidence="8" id="KW-1185">Reference proteome</keyword>
<protein>
    <recommendedName>
        <fullName evidence="3 5">glucose-6-phosphate 1-epimerase</fullName>
        <ecNumber evidence="3 5">5.1.3.15</ecNumber>
    </recommendedName>
</protein>
<dbReference type="PANTHER" id="PTHR11122">
    <property type="entry name" value="APOSPORY-ASSOCIATED PROTEIN C-RELATED"/>
    <property type="match status" value="1"/>
</dbReference>
<dbReference type="InterPro" id="IPR011013">
    <property type="entry name" value="Gal_mutarotase_sf_dom"/>
</dbReference>
<dbReference type="HOGENOM" id="CLU_048345_3_0_1"/>
<dbReference type="Gene3D" id="2.70.98.10">
    <property type="match status" value="1"/>
</dbReference>
<dbReference type="EMBL" id="CP000581">
    <property type="protein sequence ID" value="ABO93928.1"/>
    <property type="molecule type" value="Genomic_DNA"/>
</dbReference>
<organism evidence="7 8">
    <name type="scientific">Ostreococcus lucimarinus (strain CCE9901)</name>
    <dbReference type="NCBI Taxonomy" id="436017"/>
    <lineage>
        <taxon>Eukaryota</taxon>
        <taxon>Viridiplantae</taxon>
        <taxon>Chlorophyta</taxon>
        <taxon>Mamiellophyceae</taxon>
        <taxon>Mamiellales</taxon>
        <taxon>Bathycoccaceae</taxon>
        <taxon>Ostreococcus</taxon>
    </lineage>
</organism>
<comment type="similarity">
    <text evidence="2 5">Belongs to the glucose-6-phosphate 1-epimerase family.</text>
</comment>
<comment type="catalytic activity">
    <reaction evidence="1">
        <text>alpha-D-glucose 6-phosphate = beta-D-glucose 6-phosphate</text>
        <dbReference type="Rhea" id="RHEA:16249"/>
        <dbReference type="ChEBI" id="CHEBI:58225"/>
        <dbReference type="ChEBI" id="CHEBI:58247"/>
        <dbReference type="EC" id="5.1.3.15"/>
    </reaction>
</comment>
<sequence>MSASFATVQPSVRARATLRSRARRADRSSIVVRAGSAAQQKGLGDLDTVKLTAADGSTADVYLFGGVVTSFKPKGGDDVLYVRPDAKFDKSKPISGGLPHCWPQFGPGAIQVHGFARNVDWTLVSTTDGDEPSMTMELTPNDYTKAMWDKDFKVTETVTLKGGALEAKLVVENKGKEAFDFTGSFHTYLSADINAAAVGGLNGCKTLDRLAEKESTVSGDVKFQGPIDSVYYGVPETLTLATGKRTVSIKSSKTWTEAVVWTPWTDMEACYKEFACVESAAVTPVVVAPGGSWTATTTISA</sequence>
<dbReference type="PANTHER" id="PTHR11122:SF39">
    <property type="entry name" value="GLUCOSE-6-PHOSPHATE 1-EPIMERASE"/>
    <property type="match status" value="1"/>
</dbReference>
<accession>A4RRV8</accession>
<dbReference type="RefSeq" id="XP_001415636.1">
    <property type="nucleotide sequence ID" value="XM_001415599.1"/>
</dbReference>
<dbReference type="STRING" id="436017.A4RRV8"/>
<dbReference type="GeneID" id="4999955"/>
<dbReference type="Gramene" id="ABO93928">
    <property type="protein sequence ID" value="ABO93928"/>
    <property type="gene ID" value="OSTLU_39789"/>
</dbReference>
<dbReference type="EC" id="5.1.3.15" evidence="3 5"/>
<dbReference type="InterPro" id="IPR025532">
    <property type="entry name" value="G6P_1-epimerase"/>
</dbReference>
<gene>
    <name evidence="7" type="ORF">OSTLU_39789</name>
</gene>
<dbReference type="GO" id="GO:0047938">
    <property type="term" value="F:glucose-6-phosphate 1-epimerase activity"/>
    <property type="evidence" value="ECO:0007669"/>
    <property type="project" value="UniProtKB-UniRule"/>
</dbReference>
<evidence type="ECO:0000256" key="5">
    <source>
        <dbReference type="PIRNR" id="PIRNR016020"/>
    </source>
</evidence>
<dbReference type="GO" id="GO:0030246">
    <property type="term" value="F:carbohydrate binding"/>
    <property type="evidence" value="ECO:0007669"/>
    <property type="project" value="UniProtKB-UniRule"/>
</dbReference>
<dbReference type="Proteomes" id="UP000001568">
    <property type="component" value="Chromosome 1"/>
</dbReference>
<dbReference type="GO" id="GO:0005737">
    <property type="term" value="C:cytoplasm"/>
    <property type="evidence" value="ECO:0007669"/>
    <property type="project" value="TreeGrafter"/>
</dbReference>
<evidence type="ECO:0000313" key="8">
    <source>
        <dbReference type="Proteomes" id="UP000001568"/>
    </source>
</evidence>
<dbReference type="OrthoDB" id="1659429at2759"/>
<dbReference type="KEGG" id="olu:OSTLU_39789"/>
<feature type="active site" evidence="6">
    <location>
        <position position="278"/>
    </location>
</feature>
<dbReference type="InterPro" id="IPR008183">
    <property type="entry name" value="Aldose_1/G6P_1-epimerase"/>
</dbReference>
<keyword evidence="4 5" id="KW-0413">Isomerase</keyword>
<name>A4RRV8_OSTLU</name>
<feature type="active site" evidence="6">
    <location>
        <position position="186"/>
    </location>
</feature>
<dbReference type="GO" id="GO:0005975">
    <property type="term" value="P:carbohydrate metabolic process"/>
    <property type="evidence" value="ECO:0007669"/>
    <property type="project" value="InterPro"/>
</dbReference>
<dbReference type="AlphaFoldDB" id="A4RRV8"/>
<dbReference type="eggNOG" id="KOG1594">
    <property type="taxonomic scope" value="Eukaryota"/>
</dbReference>
<evidence type="ECO:0000256" key="6">
    <source>
        <dbReference type="PIRSR" id="PIRSR016020-1"/>
    </source>
</evidence>
<dbReference type="SUPFAM" id="SSF74650">
    <property type="entry name" value="Galactose mutarotase-like"/>
    <property type="match status" value="1"/>
</dbReference>
<evidence type="ECO:0000256" key="1">
    <source>
        <dbReference type="ARBA" id="ARBA00001096"/>
    </source>
</evidence>